<dbReference type="Proteomes" id="UP001190700">
    <property type="component" value="Unassembled WGS sequence"/>
</dbReference>
<dbReference type="Gene3D" id="1.20.5.2950">
    <property type="match status" value="1"/>
</dbReference>
<gene>
    <name evidence="9" type="ORF">CYMTET_11818</name>
</gene>
<accession>A0AAE0GLK3</accession>
<feature type="compositionally biased region" description="Polar residues" evidence="8">
    <location>
        <begin position="1"/>
        <end position="11"/>
    </location>
</feature>
<evidence type="ECO:0000256" key="7">
    <source>
        <dbReference type="SAM" id="Coils"/>
    </source>
</evidence>
<evidence type="ECO:0000256" key="5">
    <source>
        <dbReference type="ARBA" id="ARBA00023065"/>
    </source>
</evidence>
<feature type="coiled-coil region" evidence="7">
    <location>
        <begin position="62"/>
        <end position="89"/>
    </location>
</feature>
<keyword evidence="10" id="KW-1185">Reference proteome</keyword>
<feature type="region of interest" description="Disordered" evidence="8">
    <location>
        <begin position="1"/>
        <end position="40"/>
    </location>
</feature>
<keyword evidence="5 6" id="KW-0406">Ion transport</keyword>
<protein>
    <recommendedName>
        <fullName evidence="6">V-type proton ATPase subunit G</fullName>
    </recommendedName>
</protein>
<feature type="compositionally biased region" description="Basic and acidic residues" evidence="8">
    <location>
        <begin position="18"/>
        <end position="40"/>
    </location>
</feature>
<comment type="function">
    <text evidence="6">Subunit of the V1 complex of vacuolar(H+)-ATPase (V-ATPase), a multisubunit enzyme composed of a peripheral complex (V1) that hydrolyzes ATP and a membrane integral complex (V0) that translocates protons. V-ATPase is responsible for acidifying and maintaining the pH of intracellular compartments and in some cell types, is targeted to the plasma membrane, where it is responsible for acidifying the extracellular environment.</text>
</comment>
<name>A0AAE0GLK3_9CHLO</name>
<keyword evidence="4 6" id="KW-0375">Hydrogen ion transport</keyword>
<comment type="similarity">
    <text evidence="2 6">Belongs to the V-ATPase G subunit family.</text>
</comment>
<sequence length="145" mass="16173">MPAASRSSTEQPLLGENEQQRPDSPNRRRMEGSHQSHDGIQKLLIAEQEAQATVTAARQAKTARLKQAREEAEAEISAHRQQLEQQYAERIAQQGTSSGEVYDRMETDTLAKVEQVKQAADKTGHEVVAMLKNFVTTVKFETVKA</sequence>
<dbReference type="InterPro" id="IPR005124">
    <property type="entry name" value="V-ATPase_G"/>
</dbReference>
<dbReference type="GO" id="GO:0000221">
    <property type="term" value="C:vacuolar proton-transporting V-type ATPase, V1 domain"/>
    <property type="evidence" value="ECO:0007669"/>
    <property type="project" value="TreeGrafter"/>
</dbReference>
<evidence type="ECO:0000256" key="4">
    <source>
        <dbReference type="ARBA" id="ARBA00022781"/>
    </source>
</evidence>
<evidence type="ECO:0000256" key="6">
    <source>
        <dbReference type="RuleBase" id="RU364019"/>
    </source>
</evidence>
<evidence type="ECO:0000313" key="9">
    <source>
        <dbReference type="EMBL" id="KAK3280331.1"/>
    </source>
</evidence>
<dbReference type="NCBIfam" id="TIGR01147">
    <property type="entry name" value="V_ATP_synt_G"/>
    <property type="match status" value="1"/>
</dbReference>
<reference evidence="9 10" key="1">
    <citation type="journal article" date="2015" name="Genome Biol. Evol.">
        <title>Comparative Genomics of a Bacterivorous Green Alga Reveals Evolutionary Causalities and Consequences of Phago-Mixotrophic Mode of Nutrition.</title>
        <authorList>
            <person name="Burns J.A."/>
            <person name="Paasch A."/>
            <person name="Narechania A."/>
            <person name="Kim E."/>
        </authorList>
    </citation>
    <scope>NUCLEOTIDE SEQUENCE [LARGE SCALE GENOMIC DNA]</scope>
    <source>
        <strain evidence="9 10">PLY_AMNH</strain>
    </source>
</reference>
<keyword evidence="7" id="KW-0175">Coiled coil</keyword>
<dbReference type="Pfam" id="PF03179">
    <property type="entry name" value="V-ATPase_G"/>
    <property type="match status" value="1"/>
</dbReference>
<evidence type="ECO:0000256" key="2">
    <source>
        <dbReference type="ARBA" id="ARBA00010066"/>
    </source>
</evidence>
<dbReference type="AlphaFoldDB" id="A0AAE0GLK3"/>
<organism evidence="9 10">
    <name type="scientific">Cymbomonas tetramitiformis</name>
    <dbReference type="NCBI Taxonomy" id="36881"/>
    <lineage>
        <taxon>Eukaryota</taxon>
        <taxon>Viridiplantae</taxon>
        <taxon>Chlorophyta</taxon>
        <taxon>Pyramimonadophyceae</taxon>
        <taxon>Pyramimonadales</taxon>
        <taxon>Pyramimonadaceae</taxon>
        <taxon>Cymbomonas</taxon>
    </lineage>
</organism>
<dbReference type="GO" id="GO:0046961">
    <property type="term" value="F:proton-transporting ATPase activity, rotational mechanism"/>
    <property type="evidence" value="ECO:0007669"/>
    <property type="project" value="InterPro"/>
</dbReference>
<dbReference type="FunFam" id="1.20.5.2950:FF:000001">
    <property type="entry name" value="V-type proton ATPase subunit G"/>
    <property type="match status" value="1"/>
</dbReference>
<dbReference type="EMBL" id="LGRX02004439">
    <property type="protein sequence ID" value="KAK3280331.1"/>
    <property type="molecule type" value="Genomic_DNA"/>
</dbReference>
<comment type="subunit">
    <text evidence="6">V-ATPase is a heteromultimeric enzyme made up of two complexes: the ATP-hydrolytic V1 complex and the proton translocation V0 complex.</text>
</comment>
<proteinExistence type="inferred from homology"/>
<dbReference type="PANTHER" id="PTHR12713">
    <property type="entry name" value="VACUOLAR ATP SYNTHASE SUBUNIT G"/>
    <property type="match status" value="1"/>
</dbReference>
<evidence type="ECO:0000313" key="10">
    <source>
        <dbReference type="Proteomes" id="UP001190700"/>
    </source>
</evidence>
<comment type="function">
    <text evidence="1">Catalytic subunit of the peripheral V1 complex of vacuolar ATPase (V-ATPase). V-ATPase is responsible for acidifying a variety of intracellular compartments in eukaryotic cells.</text>
</comment>
<dbReference type="PANTHER" id="PTHR12713:SF11">
    <property type="entry name" value="V-TYPE PROTON ATPASE SUBUNIT G"/>
    <property type="match status" value="1"/>
</dbReference>
<evidence type="ECO:0000256" key="3">
    <source>
        <dbReference type="ARBA" id="ARBA00022448"/>
    </source>
</evidence>
<keyword evidence="3 6" id="KW-0813">Transport</keyword>
<evidence type="ECO:0000256" key="8">
    <source>
        <dbReference type="SAM" id="MobiDB-lite"/>
    </source>
</evidence>
<dbReference type="GO" id="GO:0016887">
    <property type="term" value="F:ATP hydrolysis activity"/>
    <property type="evidence" value="ECO:0007669"/>
    <property type="project" value="TreeGrafter"/>
</dbReference>
<evidence type="ECO:0000256" key="1">
    <source>
        <dbReference type="ARBA" id="ARBA00003847"/>
    </source>
</evidence>
<comment type="caution">
    <text evidence="9">The sequence shown here is derived from an EMBL/GenBank/DDBJ whole genome shotgun (WGS) entry which is preliminary data.</text>
</comment>